<organism evidence="1">
    <name type="scientific">marine sediment metagenome</name>
    <dbReference type="NCBI Taxonomy" id="412755"/>
    <lineage>
        <taxon>unclassified sequences</taxon>
        <taxon>metagenomes</taxon>
        <taxon>ecological metagenomes</taxon>
    </lineage>
</organism>
<dbReference type="EMBL" id="LAZR01001774">
    <property type="protein sequence ID" value="KKN39235.1"/>
    <property type="molecule type" value="Genomic_DNA"/>
</dbReference>
<accession>A0A0F9Q5G9</accession>
<gene>
    <name evidence="1" type="ORF">LCGC14_0745180</name>
</gene>
<sequence length="83" mass="9519">MPETPVPQGAPKRFQLVVDNGMVLYDWWWSAGQDIEVPLSGKLMAKGIFMVGTIPYTIGSWVELLRDGQHLWKWHVGEKEPRL</sequence>
<proteinExistence type="predicted"/>
<protein>
    <submittedName>
        <fullName evidence="1">Uncharacterized protein</fullName>
    </submittedName>
</protein>
<dbReference type="AlphaFoldDB" id="A0A0F9Q5G9"/>
<reference evidence="1" key="1">
    <citation type="journal article" date="2015" name="Nature">
        <title>Complex archaea that bridge the gap between prokaryotes and eukaryotes.</title>
        <authorList>
            <person name="Spang A."/>
            <person name="Saw J.H."/>
            <person name="Jorgensen S.L."/>
            <person name="Zaremba-Niedzwiedzka K."/>
            <person name="Martijn J."/>
            <person name="Lind A.E."/>
            <person name="van Eijk R."/>
            <person name="Schleper C."/>
            <person name="Guy L."/>
            <person name="Ettema T.J."/>
        </authorList>
    </citation>
    <scope>NUCLEOTIDE SEQUENCE</scope>
</reference>
<name>A0A0F9Q5G9_9ZZZZ</name>
<evidence type="ECO:0000313" key="1">
    <source>
        <dbReference type="EMBL" id="KKN39235.1"/>
    </source>
</evidence>
<comment type="caution">
    <text evidence="1">The sequence shown here is derived from an EMBL/GenBank/DDBJ whole genome shotgun (WGS) entry which is preliminary data.</text>
</comment>